<dbReference type="InterPro" id="IPR045912">
    <property type="entry name" value="FOXJ2/3-like"/>
</dbReference>
<comment type="subcellular location">
    <subcellularLocation>
        <location evidence="5">Nucleus</location>
    </subcellularLocation>
</comment>
<evidence type="ECO:0000256" key="4">
    <source>
        <dbReference type="ARBA" id="ARBA00023242"/>
    </source>
</evidence>
<dbReference type="PANTHER" id="PTHR46078">
    <property type="entry name" value="FORKHEAD BOX PROTEIN J2 FAMILY MEMBER"/>
    <property type="match status" value="1"/>
</dbReference>
<feature type="non-terminal residue" evidence="7">
    <location>
        <position position="555"/>
    </location>
</feature>
<dbReference type="InterPro" id="IPR036390">
    <property type="entry name" value="WH_DNA-bd_sf"/>
</dbReference>
<evidence type="ECO:0000313" key="8">
    <source>
        <dbReference type="Proteomes" id="UP001497623"/>
    </source>
</evidence>
<keyword evidence="4 5" id="KW-0539">Nucleus</keyword>
<sequence>MVILCKFLTAMDWLQGLNTRNALSTGGALWLDGAHDDTDLLQQPDSSTPASPPTNGKPPYSYANLITLAINSSICAKMTLAEIYQWIQDNFPYYRDAVSGWKNSVRHNLSLNKCFKKVPRTKDDPGKGSYWAIDTNYTQEEGRNKKRKSTVRYNPYISVTNDGLNKVSAPTLTYSAPSGNLANLHTGIIDPWNSSRLWTQPHDVIVPQGYQLIDPRTGTLSGSSSNIAMNNISNGTSNGCPVDGVSETVDGITMKDCDLRLLNNLTPELLQEYADFLTTNTGGNPSVMSSQVGHIGSGLGVGTGSGVGSGVWNGVLNGVNQVGNFMGQVDNSLSSDFGGGLNSSNLDGLLSQGSTYSSHTESDPLLGHAVPPESILKTSVSLSNNIKSELTSPSVCLSNNNIKYELASPIMSNTNCNGSYDVTSPGAFTPLSPLGTGEYSGGNSSSGLPRTEHVESALSLSHGSGGTLTIMRRASPQPSPQQQLSEPLAKLLAPMTPLCHHPLLGGASVDTSFDGSLTQGITDDMDPIQVGLITGSGPHSDDEEITDDFNWDKLL</sequence>
<evidence type="ECO:0000313" key="7">
    <source>
        <dbReference type="EMBL" id="CAL4149709.1"/>
    </source>
</evidence>
<gene>
    <name evidence="7" type="ORF">MNOR_LOCUS30490</name>
</gene>
<evidence type="ECO:0000259" key="6">
    <source>
        <dbReference type="PROSITE" id="PS50039"/>
    </source>
</evidence>
<dbReference type="EMBL" id="CAXKWB010037361">
    <property type="protein sequence ID" value="CAL4149709.1"/>
    <property type="molecule type" value="Genomic_DNA"/>
</dbReference>
<dbReference type="InterPro" id="IPR036388">
    <property type="entry name" value="WH-like_DNA-bd_sf"/>
</dbReference>
<dbReference type="GO" id="GO:0000981">
    <property type="term" value="F:DNA-binding transcription factor activity, RNA polymerase II-specific"/>
    <property type="evidence" value="ECO:0007669"/>
    <property type="project" value="TreeGrafter"/>
</dbReference>
<dbReference type="PANTHER" id="PTHR46078:SF2">
    <property type="entry name" value="FORK-HEAD DOMAIN-CONTAINING PROTEIN"/>
    <property type="match status" value="1"/>
</dbReference>
<evidence type="ECO:0000256" key="5">
    <source>
        <dbReference type="PROSITE-ProRule" id="PRU00089"/>
    </source>
</evidence>
<dbReference type="AlphaFoldDB" id="A0AAV2S280"/>
<dbReference type="SMART" id="SM00339">
    <property type="entry name" value="FH"/>
    <property type="match status" value="1"/>
</dbReference>
<organism evidence="7 8">
    <name type="scientific">Meganyctiphanes norvegica</name>
    <name type="common">Northern krill</name>
    <name type="synonym">Thysanopoda norvegica</name>
    <dbReference type="NCBI Taxonomy" id="48144"/>
    <lineage>
        <taxon>Eukaryota</taxon>
        <taxon>Metazoa</taxon>
        <taxon>Ecdysozoa</taxon>
        <taxon>Arthropoda</taxon>
        <taxon>Crustacea</taxon>
        <taxon>Multicrustacea</taxon>
        <taxon>Malacostraca</taxon>
        <taxon>Eumalacostraca</taxon>
        <taxon>Eucarida</taxon>
        <taxon>Euphausiacea</taxon>
        <taxon>Euphausiidae</taxon>
        <taxon>Meganyctiphanes</taxon>
    </lineage>
</organism>
<name>A0AAV2S280_MEGNR</name>
<dbReference type="InterPro" id="IPR018122">
    <property type="entry name" value="TF_fork_head_CS_1"/>
</dbReference>
<dbReference type="PROSITE" id="PS00658">
    <property type="entry name" value="FORK_HEAD_2"/>
    <property type="match status" value="1"/>
</dbReference>
<keyword evidence="2 5" id="KW-0238">DNA-binding</keyword>
<feature type="DNA-binding region" description="Fork-head" evidence="5">
    <location>
        <begin position="57"/>
        <end position="148"/>
    </location>
</feature>
<keyword evidence="1" id="KW-0805">Transcription regulation</keyword>
<dbReference type="FunFam" id="1.10.10.10:FF:000135">
    <property type="entry name" value="forkhead box protein G1"/>
    <property type="match status" value="1"/>
</dbReference>
<accession>A0AAV2S280</accession>
<keyword evidence="8" id="KW-1185">Reference proteome</keyword>
<dbReference type="InterPro" id="IPR001766">
    <property type="entry name" value="Fork_head_dom"/>
</dbReference>
<keyword evidence="3" id="KW-0804">Transcription</keyword>
<evidence type="ECO:0000256" key="3">
    <source>
        <dbReference type="ARBA" id="ARBA00023163"/>
    </source>
</evidence>
<dbReference type="GO" id="GO:0005634">
    <property type="term" value="C:nucleus"/>
    <property type="evidence" value="ECO:0007669"/>
    <property type="project" value="UniProtKB-SubCell"/>
</dbReference>
<dbReference type="GO" id="GO:0000978">
    <property type="term" value="F:RNA polymerase II cis-regulatory region sequence-specific DNA binding"/>
    <property type="evidence" value="ECO:0007669"/>
    <property type="project" value="TreeGrafter"/>
</dbReference>
<dbReference type="PROSITE" id="PS00657">
    <property type="entry name" value="FORK_HEAD_1"/>
    <property type="match status" value="1"/>
</dbReference>
<dbReference type="Gene3D" id="1.10.10.10">
    <property type="entry name" value="Winged helix-like DNA-binding domain superfamily/Winged helix DNA-binding domain"/>
    <property type="match status" value="1"/>
</dbReference>
<dbReference type="InterPro" id="IPR030456">
    <property type="entry name" value="TF_fork_head_CS_2"/>
</dbReference>
<dbReference type="Proteomes" id="UP001497623">
    <property type="component" value="Unassembled WGS sequence"/>
</dbReference>
<proteinExistence type="predicted"/>
<dbReference type="CDD" id="cd20024">
    <property type="entry name" value="FH_FOXJ2-like"/>
    <property type="match status" value="1"/>
</dbReference>
<dbReference type="PRINTS" id="PR00053">
    <property type="entry name" value="FORKHEAD"/>
</dbReference>
<evidence type="ECO:0000256" key="2">
    <source>
        <dbReference type="ARBA" id="ARBA00023125"/>
    </source>
</evidence>
<dbReference type="PROSITE" id="PS50039">
    <property type="entry name" value="FORK_HEAD_3"/>
    <property type="match status" value="1"/>
</dbReference>
<dbReference type="SUPFAM" id="SSF46785">
    <property type="entry name" value="Winged helix' DNA-binding domain"/>
    <property type="match status" value="1"/>
</dbReference>
<evidence type="ECO:0000256" key="1">
    <source>
        <dbReference type="ARBA" id="ARBA00023015"/>
    </source>
</evidence>
<feature type="domain" description="Fork-head" evidence="6">
    <location>
        <begin position="57"/>
        <end position="148"/>
    </location>
</feature>
<dbReference type="Pfam" id="PF00250">
    <property type="entry name" value="Forkhead"/>
    <property type="match status" value="1"/>
</dbReference>
<reference evidence="7 8" key="1">
    <citation type="submission" date="2024-05" db="EMBL/GenBank/DDBJ databases">
        <authorList>
            <person name="Wallberg A."/>
        </authorList>
    </citation>
    <scope>NUCLEOTIDE SEQUENCE [LARGE SCALE GENOMIC DNA]</scope>
</reference>
<protein>
    <recommendedName>
        <fullName evidence="6">Fork-head domain-containing protein</fullName>
    </recommendedName>
</protein>
<comment type="caution">
    <text evidence="7">The sequence shown here is derived from an EMBL/GenBank/DDBJ whole genome shotgun (WGS) entry which is preliminary data.</text>
</comment>